<dbReference type="Proteomes" id="UP000220102">
    <property type="component" value="Unassembled WGS sequence"/>
</dbReference>
<protein>
    <submittedName>
        <fullName evidence="1">Transposase</fullName>
    </submittedName>
</protein>
<dbReference type="AlphaFoldDB" id="A0A2A8CTA7"/>
<name>A0A2A8CTA7_9BACT</name>
<evidence type="ECO:0000313" key="1">
    <source>
        <dbReference type="EMBL" id="PEN10301.1"/>
    </source>
</evidence>
<sequence>IERAICQQLPPLRKTRRRNLTRFCAGLYEAEHVHLPKIADRCFGRAQQASKTRRLRRFLANEAVRPGDWYRPVARSLLKAAAAAGPVRLLIDTLHLTGERRLLVAAVAFRRRALPVLWRVHATSGVTGQDLQRCFVHELAALVPEEAEVIVIGDGEFHCVSLLQAVQKAGWTYCVRLHADTFVRAFVREDV</sequence>
<dbReference type="InterPro" id="IPR012337">
    <property type="entry name" value="RNaseH-like_sf"/>
</dbReference>
<gene>
    <name evidence="1" type="ORF">CRI94_17425</name>
</gene>
<comment type="caution">
    <text evidence="1">The sequence shown here is derived from an EMBL/GenBank/DDBJ whole genome shotgun (WGS) entry which is preliminary data.</text>
</comment>
<evidence type="ECO:0000313" key="2">
    <source>
        <dbReference type="Proteomes" id="UP000220102"/>
    </source>
</evidence>
<proteinExistence type="predicted"/>
<dbReference type="PANTHER" id="PTHR35404">
    <property type="entry name" value="TRANSPOSASE OF TN10"/>
    <property type="match status" value="1"/>
</dbReference>
<keyword evidence="2" id="KW-1185">Reference proteome</keyword>
<dbReference type="EMBL" id="PDEQ01000021">
    <property type="protein sequence ID" value="PEN10301.1"/>
    <property type="molecule type" value="Genomic_DNA"/>
</dbReference>
<feature type="non-terminal residue" evidence="1">
    <location>
        <position position="191"/>
    </location>
</feature>
<reference evidence="1 2" key="1">
    <citation type="submission" date="2017-10" db="EMBL/GenBank/DDBJ databases">
        <title>Draft genome of Longibacter Salinarum.</title>
        <authorList>
            <person name="Goh K.M."/>
            <person name="Shamsir M.S."/>
            <person name="Lim S.W."/>
        </authorList>
    </citation>
    <scope>NUCLEOTIDE SEQUENCE [LARGE SCALE GENOMIC DNA]</scope>
    <source>
        <strain evidence="1 2">KCTC 52045</strain>
    </source>
</reference>
<dbReference type="PANTHER" id="PTHR35404:SF8">
    <property type="entry name" value="TRANSPOSASE OF TN10"/>
    <property type="match status" value="1"/>
</dbReference>
<organism evidence="1 2">
    <name type="scientific">Longibacter salinarum</name>
    <dbReference type="NCBI Taxonomy" id="1850348"/>
    <lineage>
        <taxon>Bacteria</taxon>
        <taxon>Pseudomonadati</taxon>
        <taxon>Rhodothermota</taxon>
        <taxon>Rhodothermia</taxon>
        <taxon>Rhodothermales</taxon>
        <taxon>Salisaetaceae</taxon>
        <taxon>Longibacter</taxon>
    </lineage>
</organism>
<feature type="non-terminal residue" evidence="1">
    <location>
        <position position="1"/>
    </location>
</feature>
<dbReference type="SUPFAM" id="SSF53098">
    <property type="entry name" value="Ribonuclease H-like"/>
    <property type="match status" value="1"/>
</dbReference>
<accession>A0A2A8CTA7</accession>